<dbReference type="CDD" id="cd00082">
    <property type="entry name" value="HisKA"/>
    <property type="match status" value="1"/>
</dbReference>
<accession>A0A5K7XJW6</accession>
<dbReference type="SUPFAM" id="SSF55781">
    <property type="entry name" value="GAF domain-like"/>
    <property type="match status" value="2"/>
</dbReference>
<protein>
    <recommendedName>
        <fullName evidence="3">histidine kinase</fullName>
        <ecNumber evidence="3">2.7.13.3</ecNumber>
    </recommendedName>
</protein>
<dbReference type="CDD" id="cd16922">
    <property type="entry name" value="HATPase_EvgS-ArcB-TorS-like"/>
    <property type="match status" value="1"/>
</dbReference>
<dbReference type="SMART" id="SM00065">
    <property type="entry name" value="GAF"/>
    <property type="match status" value="1"/>
</dbReference>
<evidence type="ECO:0000256" key="9">
    <source>
        <dbReference type="ARBA" id="ARBA00022991"/>
    </source>
</evidence>
<keyword evidence="4" id="KW-0600">Photoreceptor protein</keyword>
<dbReference type="Gene3D" id="3.30.450.270">
    <property type="match status" value="1"/>
</dbReference>
<reference evidence="16" key="1">
    <citation type="submission" date="2019-10" db="EMBL/GenBank/DDBJ databases">
        <title>Lacipirellula parvula gen. nov., sp. nov., representing a lineage of planctomycetes widespread in freshwater anoxic habitats, and description of the family Lacipirellulaceae.</title>
        <authorList>
            <person name="Dedysh S.N."/>
            <person name="Kulichevskaya I.S."/>
            <person name="Beletsky A.V."/>
            <person name="Rakitin A.L."/>
            <person name="Mardanov A.V."/>
            <person name="Ivanova A.A."/>
            <person name="Saltykova V.X."/>
            <person name="Rijpstra W.I.C."/>
            <person name="Sinninghe Damste J.S."/>
            <person name="Ravin N.V."/>
        </authorList>
    </citation>
    <scope>NUCLEOTIDE SEQUENCE [LARGE SCALE GENOMIC DNA]</scope>
    <source>
        <strain evidence="16">PX69</strain>
    </source>
</reference>
<dbReference type="InterPro" id="IPR013654">
    <property type="entry name" value="PAS_2"/>
</dbReference>
<dbReference type="GO" id="GO:0009584">
    <property type="term" value="P:detection of visible light"/>
    <property type="evidence" value="ECO:0007669"/>
    <property type="project" value="InterPro"/>
</dbReference>
<dbReference type="EC" id="2.7.13.3" evidence="3"/>
<keyword evidence="7 15" id="KW-0808">Transferase</keyword>
<evidence type="ECO:0000256" key="10">
    <source>
        <dbReference type="ARBA" id="ARBA00023170"/>
    </source>
</evidence>
<dbReference type="Gene3D" id="3.30.565.10">
    <property type="entry name" value="Histidine kinase-like ATPase, C-terminal domain"/>
    <property type="match status" value="1"/>
</dbReference>
<dbReference type="GO" id="GO:0000155">
    <property type="term" value="F:phosphorelay sensor kinase activity"/>
    <property type="evidence" value="ECO:0007669"/>
    <property type="project" value="InterPro"/>
</dbReference>
<comment type="similarity">
    <text evidence="2">In the N-terminal section; belongs to the phytochrome family.</text>
</comment>
<dbReference type="InterPro" id="IPR003594">
    <property type="entry name" value="HATPase_dom"/>
</dbReference>
<dbReference type="InterPro" id="IPR016132">
    <property type="entry name" value="Phyto_chromo_attachment"/>
</dbReference>
<dbReference type="SUPFAM" id="SSF55874">
    <property type="entry name" value="ATPase domain of HSP90 chaperone/DNA topoisomerase II/histidine kinase"/>
    <property type="match status" value="1"/>
</dbReference>
<dbReference type="Pfam" id="PF08446">
    <property type="entry name" value="PAS_2"/>
    <property type="match status" value="1"/>
</dbReference>
<dbReference type="SUPFAM" id="SSF52172">
    <property type="entry name" value="CheY-like"/>
    <property type="match status" value="1"/>
</dbReference>
<evidence type="ECO:0000256" key="7">
    <source>
        <dbReference type="ARBA" id="ARBA00022679"/>
    </source>
</evidence>
<feature type="modified residue" description="4-aspartylphosphate" evidence="11">
    <location>
        <position position="846"/>
    </location>
</feature>
<dbReference type="FunFam" id="3.30.565.10:FF:000010">
    <property type="entry name" value="Sensor histidine kinase RcsC"/>
    <property type="match status" value="1"/>
</dbReference>
<keyword evidence="16" id="KW-1185">Reference proteome</keyword>
<dbReference type="InterPro" id="IPR003018">
    <property type="entry name" value="GAF"/>
</dbReference>
<evidence type="ECO:0000259" key="13">
    <source>
        <dbReference type="PROSITE" id="PS50109"/>
    </source>
</evidence>
<dbReference type="KEGG" id="lpav:PLANPX_6044"/>
<gene>
    <name evidence="15" type="ORF">PLANPX_6044</name>
</gene>
<dbReference type="InterPro" id="IPR004358">
    <property type="entry name" value="Sig_transdc_His_kin-like_C"/>
</dbReference>
<dbReference type="GO" id="GO:0006355">
    <property type="term" value="P:regulation of DNA-templated transcription"/>
    <property type="evidence" value="ECO:0007669"/>
    <property type="project" value="InterPro"/>
</dbReference>
<evidence type="ECO:0000256" key="3">
    <source>
        <dbReference type="ARBA" id="ARBA00012438"/>
    </source>
</evidence>
<keyword evidence="5 11" id="KW-0597">Phosphoprotein</keyword>
<dbReference type="Pfam" id="PF00072">
    <property type="entry name" value="Response_reg"/>
    <property type="match status" value="1"/>
</dbReference>
<dbReference type="InterPro" id="IPR005467">
    <property type="entry name" value="His_kinase_dom"/>
</dbReference>
<dbReference type="Gene3D" id="3.40.50.2300">
    <property type="match status" value="1"/>
</dbReference>
<dbReference type="GO" id="GO:0009881">
    <property type="term" value="F:photoreceptor activity"/>
    <property type="evidence" value="ECO:0007669"/>
    <property type="project" value="UniProtKB-KW"/>
</dbReference>
<keyword evidence="6" id="KW-0716">Sensory transduction</keyword>
<dbReference type="Proteomes" id="UP000326837">
    <property type="component" value="Chromosome"/>
</dbReference>
<dbReference type="Gene3D" id="3.30.450.40">
    <property type="match status" value="1"/>
</dbReference>
<dbReference type="InterPro" id="IPR036890">
    <property type="entry name" value="HATPase_C_sf"/>
</dbReference>
<feature type="domain" description="Response regulatory" evidence="14">
    <location>
        <begin position="797"/>
        <end position="916"/>
    </location>
</feature>
<proteinExistence type="inferred from homology"/>
<dbReference type="Pfam" id="PF00360">
    <property type="entry name" value="PHY"/>
    <property type="match status" value="1"/>
</dbReference>
<evidence type="ECO:0000256" key="11">
    <source>
        <dbReference type="PROSITE-ProRule" id="PRU00169"/>
    </source>
</evidence>
<dbReference type="InterPro" id="IPR001789">
    <property type="entry name" value="Sig_transdc_resp-reg_receiver"/>
</dbReference>
<dbReference type="Gene3D" id="3.30.450.20">
    <property type="entry name" value="PAS domain"/>
    <property type="match status" value="1"/>
</dbReference>
<dbReference type="PROSITE" id="PS50046">
    <property type="entry name" value="PHYTOCHROME_2"/>
    <property type="match status" value="1"/>
</dbReference>
<dbReference type="SMART" id="SM00388">
    <property type="entry name" value="HisKA"/>
    <property type="match status" value="1"/>
</dbReference>
<evidence type="ECO:0000313" key="16">
    <source>
        <dbReference type="Proteomes" id="UP000326837"/>
    </source>
</evidence>
<dbReference type="InterPro" id="IPR003661">
    <property type="entry name" value="HisK_dim/P_dom"/>
</dbReference>
<dbReference type="RefSeq" id="WP_152101606.1">
    <property type="nucleotide sequence ID" value="NZ_AP021861.1"/>
</dbReference>
<dbReference type="PROSITE" id="PS50110">
    <property type="entry name" value="RESPONSE_REGULATORY"/>
    <property type="match status" value="1"/>
</dbReference>
<dbReference type="EMBL" id="AP021861">
    <property type="protein sequence ID" value="BBO36432.1"/>
    <property type="molecule type" value="Genomic_DNA"/>
</dbReference>
<dbReference type="SMART" id="SM00387">
    <property type="entry name" value="HATPase_c"/>
    <property type="match status" value="1"/>
</dbReference>
<evidence type="ECO:0000256" key="6">
    <source>
        <dbReference type="ARBA" id="ARBA00022606"/>
    </source>
</evidence>
<keyword evidence="10" id="KW-0675">Receptor</keyword>
<dbReference type="InterPro" id="IPR011006">
    <property type="entry name" value="CheY-like_superfamily"/>
</dbReference>
<dbReference type="InterPro" id="IPR036097">
    <property type="entry name" value="HisK_dim/P_sf"/>
</dbReference>
<dbReference type="AlphaFoldDB" id="A0A5K7XJW6"/>
<dbReference type="InterPro" id="IPR043150">
    <property type="entry name" value="Phytochrome_PHY_sf"/>
</dbReference>
<feature type="domain" description="Phytochrome chromophore attachment site" evidence="12">
    <location>
        <begin position="147"/>
        <end position="303"/>
    </location>
</feature>
<evidence type="ECO:0000256" key="2">
    <source>
        <dbReference type="ARBA" id="ARBA00006402"/>
    </source>
</evidence>
<dbReference type="SUPFAM" id="SSF47384">
    <property type="entry name" value="Homodimeric domain of signal transducing histidine kinase"/>
    <property type="match status" value="1"/>
</dbReference>
<dbReference type="CDD" id="cd17580">
    <property type="entry name" value="REC_2_DhkD-like"/>
    <property type="match status" value="1"/>
</dbReference>
<dbReference type="Pfam" id="PF00512">
    <property type="entry name" value="HisKA"/>
    <property type="match status" value="1"/>
</dbReference>
<comment type="catalytic activity">
    <reaction evidence="1">
        <text>ATP + protein L-histidine = ADP + protein N-phospho-L-histidine.</text>
        <dbReference type="EC" id="2.7.13.3"/>
    </reaction>
</comment>
<dbReference type="SMART" id="SM00448">
    <property type="entry name" value="REC"/>
    <property type="match status" value="1"/>
</dbReference>
<evidence type="ECO:0000259" key="12">
    <source>
        <dbReference type="PROSITE" id="PS50046"/>
    </source>
</evidence>
<evidence type="ECO:0000313" key="15">
    <source>
        <dbReference type="EMBL" id="BBO36432.1"/>
    </source>
</evidence>
<dbReference type="PANTHER" id="PTHR43547">
    <property type="entry name" value="TWO-COMPONENT HISTIDINE KINASE"/>
    <property type="match status" value="1"/>
</dbReference>
<organism evidence="15 16">
    <name type="scientific">Lacipirellula parvula</name>
    <dbReference type="NCBI Taxonomy" id="2650471"/>
    <lineage>
        <taxon>Bacteria</taxon>
        <taxon>Pseudomonadati</taxon>
        <taxon>Planctomycetota</taxon>
        <taxon>Planctomycetia</taxon>
        <taxon>Pirellulales</taxon>
        <taxon>Lacipirellulaceae</taxon>
        <taxon>Lacipirellula</taxon>
    </lineage>
</organism>
<dbReference type="InterPro" id="IPR035965">
    <property type="entry name" value="PAS-like_dom_sf"/>
</dbReference>
<dbReference type="InterPro" id="IPR013515">
    <property type="entry name" value="Phytochrome_cen-reg"/>
</dbReference>
<evidence type="ECO:0000256" key="1">
    <source>
        <dbReference type="ARBA" id="ARBA00000085"/>
    </source>
</evidence>
<dbReference type="Gene3D" id="1.10.287.130">
    <property type="match status" value="1"/>
</dbReference>
<dbReference type="InterPro" id="IPR029016">
    <property type="entry name" value="GAF-like_dom_sf"/>
</dbReference>
<evidence type="ECO:0000256" key="4">
    <source>
        <dbReference type="ARBA" id="ARBA00022543"/>
    </source>
</evidence>
<name>A0A5K7XJW6_9BACT</name>
<dbReference type="PROSITE" id="PS50109">
    <property type="entry name" value="HIS_KIN"/>
    <property type="match status" value="1"/>
</dbReference>
<feature type="domain" description="Histidine kinase" evidence="13">
    <location>
        <begin position="547"/>
        <end position="767"/>
    </location>
</feature>
<sequence>MTETIDLTTCDREPIHIPGAIQPHGVLVALDGERLTITHVSANAAQLIGAAPEELFGRTLDALLIENEQGEAARWHRDLAQLKEGRPAYQSTWELRHAEEPWDAITHRYGDKLFIELERSPETSGQRANALYHNLQDALVRIERATSVKEMAALACEKVSRLCGFDRVMMYRFDREWNGEVIAEERRADLEPFLGLHYPASDIPKQARELYTKNWLRFIADRDYVASPILAAHATAPPLDLSYSVLRSVSPIHLQYLRNMGVYASMSISILRQGKLWGLIACHHYSPKFIPYDLRKASELLGHFMSLQIAAVDEQETRELRKRQLTCCDKVMTNLSRDEDFAKGALFSEPTLIDCIDSGGAAIVSDGIVSRIGHTPSEDEIRQIAAWLLERGEDVTAIDNLSSQFGGGYLAAVAAGVLAVNIGRNRAHQLLWFRPEHVRTVNWAGDPRKTALSQETPDRLSPRGSFALWRETVKGTCEPWTNDEIATADNLRQRMVALLVRRAEMLAMAHADLRLATVEREKALDSERIARHELERLNRVKDEFVATLSHELRTPLNAILGWSQLLKMTGTELSAEFQEGLDVIERNAKAQATMLEDLLEISRIIGGRLRLDLQDVNLATIVEEAVQSSAVTAQAKGVRLEKMIAPLFGVKATGDPNRLRQVAWNLLSNAIKFTPKGGKVQVVLQRVDSHVELTVTDSGIGIKPDLLPYIFDRYRQADASISRSYGGLGLGLAIVRNLVELHGGVVSADSPGEGRGSTFIVSLPIRSVLQEQAADGESHDLHDSHLHEPTFSLAGLSVLILDDEADSRALVARVLESCGARVTAVESPEQALELQAMATFDLIVSDIGMPGMDGFTFIRQWRAREATLQQKKTPAIALTAYARADDRRRALVSGFTSHLPKPVEAGELITLAASLTDRIA</sequence>
<evidence type="ECO:0000256" key="8">
    <source>
        <dbReference type="ARBA" id="ARBA00022777"/>
    </source>
</evidence>
<evidence type="ECO:0000259" key="14">
    <source>
        <dbReference type="PROSITE" id="PS50110"/>
    </source>
</evidence>
<evidence type="ECO:0000256" key="5">
    <source>
        <dbReference type="ARBA" id="ARBA00022553"/>
    </source>
</evidence>
<keyword evidence="8" id="KW-0418">Kinase</keyword>
<dbReference type="PANTHER" id="PTHR43547:SF2">
    <property type="entry name" value="HYBRID SIGNAL TRANSDUCTION HISTIDINE KINASE C"/>
    <property type="match status" value="1"/>
</dbReference>
<dbReference type="Pfam" id="PF02518">
    <property type="entry name" value="HATPase_c"/>
    <property type="match status" value="1"/>
</dbReference>
<dbReference type="PRINTS" id="PR00344">
    <property type="entry name" value="BCTRLSENSOR"/>
</dbReference>
<keyword evidence="9" id="KW-0157">Chromophore</keyword>
<dbReference type="Pfam" id="PF01590">
    <property type="entry name" value="GAF"/>
    <property type="match status" value="1"/>
</dbReference>
<dbReference type="SUPFAM" id="SSF55785">
    <property type="entry name" value="PYP-like sensor domain (PAS domain)"/>
    <property type="match status" value="1"/>
</dbReference>